<dbReference type="Proteomes" id="UP000826300">
    <property type="component" value="Chromosome"/>
</dbReference>
<organism evidence="2 3">
    <name type="scientific">Neotabrizicola shimadae</name>
    <dbReference type="NCBI Taxonomy" id="2807096"/>
    <lineage>
        <taxon>Bacteria</taxon>
        <taxon>Pseudomonadati</taxon>
        <taxon>Pseudomonadota</taxon>
        <taxon>Alphaproteobacteria</taxon>
        <taxon>Rhodobacterales</taxon>
        <taxon>Paracoccaceae</taxon>
        <taxon>Neotabrizicola</taxon>
    </lineage>
</organism>
<keyword evidence="1" id="KW-0732">Signal</keyword>
<name>A0A8G1EAF3_9RHOB</name>
<sequence length="214" mass="22195">MRAQTLAALLLAVLPVSACKIVPTEKAQTTEAANATEAGDDARIAALLDKTYDADLLPLIRDKAVPLPDLRAAVAAGLDAAGSAQGNRGAGEGAAWSFPVKGQGTVIAANLQSRARKAELDTDGDGKADVTLQLGPVIKGTSLRDVAPFYDFNDFRDQIEFAKLARAINDRTTAALVVPEGDLTGKTLAFSGAVSMKAATDPWLVTVVTLEPAP</sequence>
<dbReference type="PIRSF" id="PIRSF033535">
    <property type="entry name" value="UCP033535_plp"/>
    <property type="match status" value="1"/>
</dbReference>
<dbReference type="InterPro" id="IPR014582">
    <property type="entry name" value="UCP033535_lipo"/>
</dbReference>
<keyword evidence="3" id="KW-1185">Reference proteome</keyword>
<evidence type="ECO:0000313" key="2">
    <source>
        <dbReference type="EMBL" id="QYZ68277.1"/>
    </source>
</evidence>
<proteinExistence type="predicted"/>
<evidence type="ECO:0000256" key="1">
    <source>
        <dbReference type="SAM" id="SignalP"/>
    </source>
</evidence>
<dbReference type="InterPro" id="IPR036215">
    <property type="entry name" value="TM0957-like_sf"/>
</dbReference>
<feature type="signal peptide" evidence="1">
    <location>
        <begin position="1"/>
        <end position="18"/>
    </location>
</feature>
<reference evidence="2" key="1">
    <citation type="submission" date="2021-02" db="EMBL/GenBank/DDBJ databases">
        <title>Rhodobacter shimadae sp. nov., an aerobic anoxygenic phototrophic bacterium isolated from a hot spring.</title>
        <authorList>
            <person name="Muramatsu S."/>
            <person name="Haruta S."/>
            <person name="Hirose S."/>
            <person name="Hanada S."/>
        </authorList>
    </citation>
    <scope>NUCLEOTIDE SEQUENCE</scope>
    <source>
        <strain evidence="2">N10</strain>
    </source>
</reference>
<dbReference type="EMBL" id="CP069370">
    <property type="protein sequence ID" value="QYZ68277.1"/>
    <property type="molecule type" value="Genomic_DNA"/>
</dbReference>
<evidence type="ECO:0000313" key="3">
    <source>
        <dbReference type="Proteomes" id="UP000826300"/>
    </source>
</evidence>
<dbReference type="SUPFAM" id="SSF141318">
    <property type="entry name" value="TM0957-like"/>
    <property type="match status" value="1"/>
</dbReference>
<protein>
    <submittedName>
        <fullName evidence="2">DUF2291 domain-containing protein</fullName>
    </submittedName>
</protein>
<dbReference type="AlphaFoldDB" id="A0A8G1EAF3"/>
<gene>
    <name evidence="2" type="ORF">JO391_10780</name>
</gene>
<accession>A0A8G1EAF3</accession>
<dbReference type="Pfam" id="PF10054">
    <property type="entry name" value="DUF2291"/>
    <property type="match status" value="1"/>
</dbReference>
<feature type="chain" id="PRO_5034361162" evidence="1">
    <location>
        <begin position="19"/>
        <end position="214"/>
    </location>
</feature>
<dbReference type="KEGG" id="nsm:JO391_10780"/>
<dbReference type="RefSeq" id="WP_220660501.1">
    <property type="nucleotide sequence ID" value="NZ_CP069370.1"/>
</dbReference>